<proteinExistence type="predicted"/>
<dbReference type="EMBL" id="CP054491">
    <property type="protein sequence ID" value="QKQ27828.1"/>
    <property type="molecule type" value="Genomic_DNA"/>
</dbReference>
<accession>A0A6N0HZP3</accession>
<dbReference type="Proteomes" id="UP000509658">
    <property type="component" value="Chromosome"/>
</dbReference>
<sequence>MDVIGRVKSLLPSVDVKVWTHNDYRNNACQIICELLGEKIKRIPVIAPPVRTMTPSFRAVSEVEDMALLIADKPAGWELECARIYENNLAHAEDDKYTFLDDELIFNLRARFQDDLRMMSKLWPDDIISVSEGGVSEKGGQRTALASIE</sequence>
<evidence type="ECO:0000313" key="2">
    <source>
        <dbReference type="Proteomes" id="UP000509658"/>
    </source>
</evidence>
<evidence type="ECO:0000313" key="1">
    <source>
        <dbReference type="EMBL" id="QKQ27828.1"/>
    </source>
</evidence>
<reference evidence="1 2" key="1">
    <citation type="submission" date="2020-05" db="EMBL/GenBank/DDBJ databases">
        <title>Horizontal transmission and recombination maintain forever young bacterial symbiont genomes.</title>
        <authorList>
            <person name="Russell S.L."/>
            <person name="Pepper-Tunick E."/>
            <person name="Svedberg J."/>
            <person name="Byrne A."/>
            <person name="Ruelas Castillo J."/>
            <person name="Vollmers C."/>
            <person name="Beinart R.A."/>
            <person name="Corbett-Detig R."/>
        </authorList>
    </citation>
    <scope>NUCLEOTIDE SEQUENCE [LARGE SCALE GENOMIC DNA]</scope>
    <source>
        <strain evidence="1">Santa_Monica_outfall</strain>
    </source>
</reference>
<protein>
    <submittedName>
        <fullName evidence="1">Uncharacterized protein</fullName>
    </submittedName>
</protein>
<dbReference type="RefSeq" id="WP_174673598.1">
    <property type="nucleotide sequence ID" value="NZ_CP054491.1"/>
</dbReference>
<gene>
    <name evidence="1" type="ORF">HUE57_17215</name>
</gene>
<name>A0A6N0HZP3_9GAMM</name>
<keyword evidence="2" id="KW-1185">Reference proteome</keyword>
<organism evidence="1 2">
    <name type="scientific">Candidatus Reidiella endopervernicosa</name>
    <dbReference type="NCBI Taxonomy" id="2738883"/>
    <lineage>
        <taxon>Bacteria</taxon>
        <taxon>Pseudomonadati</taxon>
        <taxon>Pseudomonadota</taxon>
        <taxon>Gammaproteobacteria</taxon>
        <taxon>Candidatus Reidiella</taxon>
    </lineage>
</organism>
<dbReference type="KEGG" id="rev:HUE57_17215"/>
<dbReference type="AlphaFoldDB" id="A0A6N0HZP3"/>